<dbReference type="GO" id="GO:1902936">
    <property type="term" value="F:phosphatidylinositol bisphosphate binding"/>
    <property type="evidence" value="ECO:0007669"/>
    <property type="project" value="TreeGrafter"/>
</dbReference>
<dbReference type="VEuPathDB" id="VectorBase:SCAU015074"/>
<evidence type="ECO:0000313" key="3">
    <source>
        <dbReference type="Proteomes" id="UP000095300"/>
    </source>
</evidence>
<dbReference type="GO" id="GO:0016020">
    <property type="term" value="C:membrane"/>
    <property type="evidence" value="ECO:0007669"/>
    <property type="project" value="TreeGrafter"/>
</dbReference>
<protein>
    <recommendedName>
        <fullName evidence="1">CRAL-TRIO domain-containing protein</fullName>
    </recommendedName>
</protein>
<organism evidence="2 3">
    <name type="scientific">Stomoxys calcitrans</name>
    <name type="common">Stable fly</name>
    <name type="synonym">Conops calcitrans</name>
    <dbReference type="NCBI Taxonomy" id="35570"/>
    <lineage>
        <taxon>Eukaryota</taxon>
        <taxon>Metazoa</taxon>
        <taxon>Ecdysozoa</taxon>
        <taxon>Arthropoda</taxon>
        <taxon>Hexapoda</taxon>
        <taxon>Insecta</taxon>
        <taxon>Pterygota</taxon>
        <taxon>Neoptera</taxon>
        <taxon>Endopterygota</taxon>
        <taxon>Diptera</taxon>
        <taxon>Brachycera</taxon>
        <taxon>Muscomorpha</taxon>
        <taxon>Muscoidea</taxon>
        <taxon>Muscidae</taxon>
        <taxon>Stomoxys</taxon>
    </lineage>
</organism>
<dbReference type="PANTHER" id="PTHR10174">
    <property type="entry name" value="ALPHA-TOCOPHEROL TRANSFER PROTEIN-RELATED"/>
    <property type="match status" value="1"/>
</dbReference>
<dbReference type="Pfam" id="PF00650">
    <property type="entry name" value="CRAL_TRIO"/>
    <property type="match status" value="1"/>
</dbReference>
<dbReference type="CDD" id="cd00170">
    <property type="entry name" value="SEC14"/>
    <property type="match status" value="1"/>
</dbReference>
<dbReference type="EnsemblMetazoa" id="SCAU015074-RA">
    <property type="protein sequence ID" value="SCAU015074-PA"/>
    <property type="gene ID" value="SCAU015074"/>
</dbReference>
<dbReference type="SUPFAM" id="SSF46938">
    <property type="entry name" value="CRAL/TRIO N-terminal domain"/>
    <property type="match status" value="1"/>
</dbReference>
<keyword evidence="3" id="KW-1185">Reference proteome</keyword>
<name>A0A1I8Q9A5_STOCA</name>
<dbReference type="SMART" id="SM00516">
    <property type="entry name" value="SEC14"/>
    <property type="match status" value="1"/>
</dbReference>
<dbReference type="SUPFAM" id="SSF52087">
    <property type="entry name" value="CRAL/TRIO domain"/>
    <property type="match status" value="1"/>
</dbReference>
<dbReference type="PANTHER" id="PTHR10174:SF222">
    <property type="entry name" value="GH10083P-RELATED"/>
    <property type="match status" value="1"/>
</dbReference>
<dbReference type="KEGG" id="scac:106091351"/>
<dbReference type="Proteomes" id="UP000095300">
    <property type="component" value="Unassembled WGS sequence"/>
</dbReference>
<dbReference type="PRINTS" id="PR00180">
    <property type="entry name" value="CRETINALDHBP"/>
</dbReference>
<sequence>MEVKGDLEQEKIIDSLQTWFEENDKLPNKIDRVLLTRFYYCMQKDVEKTQKLLETNYSMRFDNAYIFADRDPTDEDTENTLAFADIIPLPGLTPQSYRVMIHRINSSDPKMIHHAQDTKTYMLLADTRFSLPDAVIDGVPVLAKGDVHVTDMACHTMGHMRQMSFRVLRAMVKFLQEAYPIRIRAIHLINCPSYMNKIMSIIRPFVNKRVFEVMHFHTDGLDGLYEHIPKEMLPEEYGGNAGTIPELKKKVVATMMEKRDYLMDPDYWSR</sequence>
<accession>A0A1I8Q9A5</accession>
<dbReference type="PROSITE" id="PS50191">
    <property type="entry name" value="CRAL_TRIO"/>
    <property type="match status" value="1"/>
</dbReference>
<dbReference type="InterPro" id="IPR001251">
    <property type="entry name" value="CRAL-TRIO_dom"/>
</dbReference>
<feature type="domain" description="CRAL-TRIO" evidence="1">
    <location>
        <begin position="74"/>
        <end position="245"/>
    </location>
</feature>
<evidence type="ECO:0000313" key="2">
    <source>
        <dbReference type="EnsemblMetazoa" id="SCAU015074-PA"/>
    </source>
</evidence>
<dbReference type="InterPro" id="IPR036865">
    <property type="entry name" value="CRAL-TRIO_dom_sf"/>
</dbReference>
<dbReference type="OrthoDB" id="6682367at2759"/>
<dbReference type="AlphaFoldDB" id="A0A1I8Q9A5"/>
<evidence type="ECO:0000259" key="1">
    <source>
        <dbReference type="PROSITE" id="PS50191"/>
    </source>
</evidence>
<gene>
    <name evidence="2" type="primary">106091351</name>
</gene>
<reference evidence="2" key="1">
    <citation type="submission" date="2020-05" db="UniProtKB">
        <authorList>
            <consortium name="EnsemblMetazoa"/>
        </authorList>
    </citation>
    <scope>IDENTIFICATION</scope>
    <source>
        <strain evidence="2">USDA</strain>
    </source>
</reference>
<dbReference type="Gene3D" id="1.20.5.1200">
    <property type="entry name" value="Alpha-tocopherol transfer"/>
    <property type="match status" value="1"/>
</dbReference>
<dbReference type="InterPro" id="IPR036273">
    <property type="entry name" value="CRAL/TRIO_N_dom_sf"/>
</dbReference>
<dbReference type="Gene3D" id="3.40.525.10">
    <property type="entry name" value="CRAL-TRIO lipid binding domain"/>
    <property type="match status" value="1"/>
</dbReference>
<proteinExistence type="predicted"/>